<accession>A0A979FGD5</accession>
<dbReference type="Pfam" id="PF13499">
    <property type="entry name" value="EF-hand_7"/>
    <property type="match status" value="1"/>
</dbReference>
<dbReference type="AlphaFoldDB" id="A0A979FGD5"/>
<sequence>MTDSSPTDQSARCMTDETGFDSSILSVESLQSLAMPTVCPQDHQFSNNNKTSPSLPPETVFPDVPNAPDSPAHRCKKSVKVSSVPHVGFFPQSPSVTGTKRTKRNDVHGHFDNSVAGQAQVMFKTPKKRVVLQEVDEQYDTTIDIGASLTLRRLCASNASFLRRILDSLPPWMRSATHSRNSSLRVGSPAAPGICSQTDSNTGLRPGTSVASSHQKPNQATATRRSGLTALELLLFPKKKTSQVPMRRQLSRRVPRKDSQRNPWLSQNVSIISAHPELSIQSSVDTQTFLPCHETQAVDRRESEENYGASAVRLPSVTPSSRPIERNPLRRVSRLLTAAGPALVRKVSRLGSSHATDPELESLEASPLRYRPVALDQLSRTTRFSKQELQFMYRGFKQECPSGVISEETFKRIYGKLFPVGNTTDDGSGRNTAMYAHYVFGTMDPEGTGQITFGDFITGLSVLLKGSLAERVAWIFNLYDINNDGRITRDELIDVVSSIYDLMSDQTVPRIDDSTAINHVDKIFDKLDLNKDGVVTMDEFMEYCSKNKEVVHSMNIFGTL</sequence>
<dbReference type="GeneID" id="108676865"/>
<reference evidence="7" key="1">
    <citation type="submission" date="2025-08" db="UniProtKB">
        <authorList>
            <consortium name="RefSeq"/>
        </authorList>
    </citation>
    <scope>IDENTIFICATION</scope>
    <source>
        <tissue evidence="7">Whole organism</tissue>
    </source>
</reference>
<dbReference type="RefSeq" id="XP_047735778.1">
    <property type="nucleotide sequence ID" value="XM_047879822.1"/>
</dbReference>
<dbReference type="PROSITE" id="PS00018">
    <property type="entry name" value="EF_HAND_1"/>
    <property type="match status" value="2"/>
</dbReference>
<dbReference type="SMART" id="SM00054">
    <property type="entry name" value="EFh"/>
    <property type="match status" value="3"/>
</dbReference>
<dbReference type="InterPro" id="IPR002048">
    <property type="entry name" value="EF_hand_dom"/>
</dbReference>
<evidence type="ECO:0000256" key="4">
    <source>
        <dbReference type="SAM" id="MobiDB-lite"/>
    </source>
</evidence>
<dbReference type="PROSITE" id="PS50222">
    <property type="entry name" value="EF_HAND_2"/>
    <property type="match status" value="3"/>
</dbReference>
<dbReference type="InterPro" id="IPR011992">
    <property type="entry name" value="EF-hand-dom_pair"/>
</dbReference>
<protein>
    <submittedName>
        <fullName evidence="7">Uncharacterized protein LOC108676865</fullName>
    </submittedName>
</protein>
<keyword evidence="3" id="KW-0106">Calcium</keyword>
<proteinExistence type="predicted"/>
<feature type="region of interest" description="Disordered" evidence="4">
    <location>
        <begin position="242"/>
        <end position="262"/>
    </location>
</feature>
<evidence type="ECO:0000313" key="6">
    <source>
        <dbReference type="Proteomes" id="UP000694843"/>
    </source>
</evidence>
<organism evidence="6 7">
    <name type="scientific">Hyalella azteca</name>
    <name type="common">Amphipod</name>
    <dbReference type="NCBI Taxonomy" id="294128"/>
    <lineage>
        <taxon>Eukaryota</taxon>
        <taxon>Metazoa</taxon>
        <taxon>Ecdysozoa</taxon>
        <taxon>Arthropoda</taxon>
        <taxon>Crustacea</taxon>
        <taxon>Multicrustacea</taxon>
        <taxon>Malacostraca</taxon>
        <taxon>Eumalacostraca</taxon>
        <taxon>Peracarida</taxon>
        <taxon>Amphipoda</taxon>
        <taxon>Senticaudata</taxon>
        <taxon>Talitrida</taxon>
        <taxon>Talitroidea</taxon>
        <taxon>Hyalellidae</taxon>
        <taxon>Hyalella</taxon>
    </lineage>
</organism>
<dbReference type="GO" id="GO:0005509">
    <property type="term" value="F:calcium ion binding"/>
    <property type="evidence" value="ECO:0007669"/>
    <property type="project" value="InterPro"/>
</dbReference>
<dbReference type="CDD" id="cd00051">
    <property type="entry name" value="EFh"/>
    <property type="match status" value="2"/>
</dbReference>
<dbReference type="PRINTS" id="PR00450">
    <property type="entry name" value="RECOVERIN"/>
</dbReference>
<evidence type="ECO:0000313" key="7">
    <source>
        <dbReference type="RefSeq" id="XP_047735778.1"/>
    </source>
</evidence>
<dbReference type="InterPro" id="IPR028846">
    <property type="entry name" value="Recoverin"/>
</dbReference>
<name>A0A979FGD5_HYAAZ</name>
<dbReference type="PANTHER" id="PTHR23055:SF167">
    <property type="entry name" value="EF-HAND DOMAIN-CONTAINING PROTEIN"/>
    <property type="match status" value="1"/>
</dbReference>
<dbReference type="Gene3D" id="1.10.238.10">
    <property type="entry name" value="EF-hand"/>
    <property type="match status" value="1"/>
</dbReference>
<evidence type="ECO:0000256" key="1">
    <source>
        <dbReference type="ARBA" id="ARBA00022723"/>
    </source>
</evidence>
<feature type="compositionally biased region" description="Polar residues" evidence="4">
    <location>
        <begin position="195"/>
        <end position="224"/>
    </location>
</feature>
<evidence type="ECO:0000259" key="5">
    <source>
        <dbReference type="PROSITE" id="PS50222"/>
    </source>
</evidence>
<dbReference type="Proteomes" id="UP000694843">
    <property type="component" value="Unplaced"/>
</dbReference>
<evidence type="ECO:0000256" key="2">
    <source>
        <dbReference type="ARBA" id="ARBA00022737"/>
    </source>
</evidence>
<dbReference type="PANTHER" id="PTHR23055">
    <property type="entry name" value="CALCIUM BINDING PROTEINS"/>
    <property type="match status" value="1"/>
</dbReference>
<feature type="domain" description="EF-hand" evidence="5">
    <location>
        <begin position="467"/>
        <end position="502"/>
    </location>
</feature>
<feature type="region of interest" description="Disordered" evidence="4">
    <location>
        <begin position="179"/>
        <end position="224"/>
    </location>
</feature>
<dbReference type="InterPro" id="IPR018247">
    <property type="entry name" value="EF_Hand_1_Ca_BS"/>
</dbReference>
<keyword evidence="6" id="KW-1185">Reference proteome</keyword>
<feature type="domain" description="EF-hand" evidence="5">
    <location>
        <begin position="515"/>
        <end position="550"/>
    </location>
</feature>
<feature type="domain" description="EF-hand" evidence="5">
    <location>
        <begin position="431"/>
        <end position="466"/>
    </location>
</feature>
<evidence type="ECO:0000256" key="3">
    <source>
        <dbReference type="ARBA" id="ARBA00022837"/>
    </source>
</evidence>
<dbReference type="KEGG" id="hazt:108676865"/>
<keyword evidence="1" id="KW-0479">Metal-binding</keyword>
<keyword evidence="2" id="KW-0677">Repeat</keyword>
<dbReference type="OrthoDB" id="191686at2759"/>
<dbReference type="SUPFAM" id="SSF47473">
    <property type="entry name" value="EF-hand"/>
    <property type="match status" value="1"/>
</dbReference>
<gene>
    <name evidence="7" type="primary">LOC108676865</name>
</gene>